<dbReference type="Gramene" id="rna42776">
    <property type="protein sequence ID" value="RHN48101.1"/>
    <property type="gene ID" value="gene42776"/>
</dbReference>
<dbReference type="HOGENOM" id="CLU_848285_0_0_1"/>
<dbReference type="Gene3D" id="1.20.1280.50">
    <property type="match status" value="1"/>
</dbReference>
<evidence type="ECO:0000313" key="2">
    <source>
        <dbReference type="EMBL" id="KEH23798.1"/>
    </source>
</evidence>
<evidence type="ECO:0000313" key="3">
    <source>
        <dbReference type="EMBL" id="RHN48101.1"/>
    </source>
</evidence>
<reference evidence="4" key="3">
    <citation type="submission" date="2015-04" db="UniProtKB">
        <authorList>
            <consortium name="EnsemblPlants"/>
        </authorList>
    </citation>
    <scope>IDENTIFICATION</scope>
    <source>
        <strain evidence="4">cv. Jemalong A17</strain>
    </source>
</reference>
<dbReference type="PANTHER" id="PTHR34145:SF28">
    <property type="entry name" value="F-BOX DOMAIN-CONTAINING PROTEIN"/>
    <property type="match status" value="1"/>
</dbReference>
<reference evidence="2 5" key="2">
    <citation type="journal article" date="2014" name="BMC Genomics">
        <title>An improved genome release (version Mt4.0) for the model legume Medicago truncatula.</title>
        <authorList>
            <person name="Tang H."/>
            <person name="Krishnakumar V."/>
            <person name="Bidwell S."/>
            <person name="Rosen B."/>
            <person name="Chan A."/>
            <person name="Zhou S."/>
            <person name="Gentzbittel L."/>
            <person name="Childs K.L."/>
            <person name="Yandell M."/>
            <person name="Gundlach H."/>
            <person name="Mayer K.F."/>
            <person name="Schwartz D.C."/>
            <person name="Town C.D."/>
        </authorList>
    </citation>
    <scope>GENOME REANNOTATION</scope>
    <source>
        <strain evidence="2">A17</strain>
        <strain evidence="4 5">cv. Jemalong A17</strain>
    </source>
</reference>
<dbReference type="AlphaFoldDB" id="A0A072U3R8"/>
<reference evidence="3" key="5">
    <citation type="journal article" date="2018" name="Nat. Plants">
        <title>Whole-genome landscape of Medicago truncatula symbiotic genes.</title>
        <authorList>
            <person name="Pecrix Y."/>
            <person name="Gamas P."/>
            <person name="Carrere S."/>
        </authorList>
    </citation>
    <scope>NUCLEOTIDE SEQUENCE</scope>
    <source>
        <tissue evidence="3">Leaves</tissue>
    </source>
</reference>
<dbReference type="Proteomes" id="UP000265566">
    <property type="component" value="Chromosome 7"/>
</dbReference>
<dbReference type="SUPFAM" id="SSF81383">
    <property type="entry name" value="F-box domain"/>
    <property type="match status" value="1"/>
</dbReference>
<gene>
    <name evidence="2" type="ordered locus">MTR_7g095340</name>
    <name evidence="3" type="ORF">MtrunA17_Chr7g0260111</name>
</gene>
<organism evidence="2 5">
    <name type="scientific">Medicago truncatula</name>
    <name type="common">Barrel medic</name>
    <name type="synonym">Medicago tribuloides</name>
    <dbReference type="NCBI Taxonomy" id="3880"/>
    <lineage>
        <taxon>Eukaryota</taxon>
        <taxon>Viridiplantae</taxon>
        <taxon>Streptophyta</taxon>
        <taxon>Embryophyta</taxon>
        <taxon>Tracheophyta</taxon>
        <taxon>Spermatophyta</taxon>
        <taxon>Magnoliopsida</taxon>
        <taxon>eudicotyledons</taxon>
        <taxon>Gunneridae</taxon>
        <taxon>Pentapetalae</taxon>
        <taxon>rosids</taxon>
        <taxon>fabids</taxon>
        <taxon>Fabales</taxon>
        <taxon>Fabaceae</taxon>
        <taxon>Papilionoideae</taxon>
        <taxon>50 kb inversion clade</taxon>
        <taxon>NPAAA clade</taxon>
        <taxon>Hologalegina</taxon>
        <taxon>IRL clade</taxon>
        <taxon>Trifolieae</taxon>
        <taxon>Medicago</taxon>
    </lineage>
</organism>
<evidence type="ECO:0000313" key="6">
    <source>
        <dbReference type="Proteomes" id="UP000265566"/>
    </source>
</evidence>
<protein>
    <submittedName>
        <fullName evidence="2">F-box protein</fullName>
    </submittedName>
    <submittedName>
        <fullName evidence="3">Putative F-box domain-containing protein</fullName>
    </submittedName>
</protein>
<evidence type="ECO:0000313" key="5">
    <source>
        <dbReference type="Proteomes" id="UP000002051"/>
    </source>
</evidence>
<dbReference type="EnsemblPlants" id="KEH23798">
    <property type="protein sequence ID" value="KEH23798"/>
    <property type="gene ID" value="MTR_7g095340"/>
</dbReference>
<reference evidence="6" key="4">
    <citation type="journal article" date="2018" name="Nat. Plants">
        <title>Whole-genome landscape of Medicago truncatula symbiotic genes.</title>
        <authorList>
            <person name="Pecrix Y."/>
            <person name="Staton S.E."/>
            <person name="Sallet E."/>
            <person name="Lelandais-Briere C."/>
            <person name="Moreau S."/>
            <person name="Carrere S."/>
            <person name="Blein T."/>
            <person name="Jardinaud M.F."/>
            <person name="Latrasse D."/>
            <person name="Zouine M."/>
            <person name="Zahm M."/>
            <person name="Kreplak J."/>
            <person name="Mayjonade B."/>
            <person name="Satge C."/>
            <person name="Perez M."/>
            <person name="Cauet S."/>
            <person name="Marande W."/>
            <person name="Chantry-Darmon C."/>
            <person name="Lopez-Roques C."/>
            <person name="Bouchez O."/>
            <person name="Berard A."/>
            <person name="Debelle F."/>
            <person name="Munos S."/>
            <person name="Bendahmane A."/>
            <person name="Berges H."/>
            <person name="Niebel A."/>
            <person name="Buitink J."/>
            <person name="Frugier F."/>
            <person name="Benhamed M."/>
            <person name="Crespi M."/>
            <person name="Gouzy J."/>
            <person name="Gamas P."/>
        </authorList>
    </citation>
    <scope>NUCLEOTIDE SEQUENCE [LARGE SCALE GENOMIC DNA]</scope>
    <source>
        <strain evidence="6">cv. Jemalong A17</strain>
    </source>
</reference>
<evidence type="ECO:0000313" key="4">
    <source>
        <dbReference type="EnsemblPlants" id="KEH23798"/>
    </source>
</evidence>
<dbReference type="Proteomes" id="UP000002051">
    <property type="component" value="Unassembled WGS sequence"/>
</dbReference>
<reference evidence="2 5" key="1">
    <citation type="journal article" date="2011" name="Nature">
        <title>The Medicago genome provides insight into the evolution of rhizobial symbioses.</title>
        <authorList>
            <person name="Young N.D."/>
            <person name="Debelle F."/>
            <person name="Oldroyd G.E."/>
            <person name="Geurts R."/>
            <person name="Cannon S.B."/>
            <person name="Udvardi M.K."/>
            <person name="Benedito V.A."/>
            <person name="Mayer K.F."/>
            <person name="Gouzy J."/>
            <person name="Schoof H."/>
            <person name="Van de Peer Y."/>
            <person name="Proost S."/>
            <person name="Cook D.R."/>
            <person name="Meyers B.C."/>
            <person name="Spannagl M."/>
            <person name="Cheung F."/>
            <person name="De Mita S."/>
            <person name="Krishnakumar V."/>
            <person name="Gundlach H."/>
            <person name="Zhou S."/>
            <person name="Mudge J."/>
            <person name="Bharti A.K."/>
            <person name="Murray J.D."/>
            <person name="Naoumkina M.A."/>
            <person name="Rosen B."/>
            <person name="Silverstein K.A."/>
            <person name="Tang H."/>
            <person name="Rombauts S."/>
            <person name="Zhao P.X."/>
            <person name="Zhou P."/>
            <person name="Barbe V."/>
            <person name="Bardou P."/>
            <person name="Bechner M."/>
            <person name="Bellec A."/>
            <person name="Berger A."/>
            <person name="Berges H."/>
            <person name="Bidwell S."/>
            <person name="Bisseling T."/>
            <person name="Choisne N."/>
            <person name="Couloux A."/>
            <person name="Denny R."/>
            <person name="Deshpande S."/>
            <person name="Dai X."/>
            <person name="Doyle J.J."/>
            <person name="Dudez A.M."/>
            <person name="Farmer A.D."/>
            <person name="Fouteau S."/>
            <person name="Franken C."/>
            <person name="Gibelin C."/>
            <person name="Gish J."/>
            <person name="Goldstein S."/>
            <person name="Gonzalez A.J."/>
            <person name="Green P.J."/>
            <person name="Hallab A."/>
            <person name="Hartog M."/>
            <person name="Hua A."/>
            <person name="Humphray S.J."/>
            <person name="Jeong D.H."/>
            <person name="Jing Y."/>
            <person name="Jocker A."/>
            <person name="Kenton S.M."/>
            <person name="Kim D.J."/>
            <person name="Klee K."/>
            <person name="Lai H."/>
            <person name="Lang C."/>
            <person name="Lin S."/>
            <person name="Macmil S.L."/>
            <person name="Magdelenat G."/>
            <person name="Matthews L."/>
            <person name="McCorrison J."/>
            <person name="Monaghan E.L."/>
            <person name="Mun J.H."/>
            <person name="Najar F.Z."/>
            <person name="Nicholson C."/>
            <person name="Noirot C."/>
            <person name="O'Bleness M."/>
            <person name="Paule C.R."/>
            <person name="Poulain J."/>
            <person name="Prion F."/>
            <person name="Qin B."/>
            <person name="Qu C."/>
            <person name="Retzel E.F."/>
            <person name="Riddle C."/>
            <person name="Sallet E."/>
            <person name="Samain S."/>
            <person name="Samson N."/>
            <person name="Sanders I."/>
            <person name="Saurat O."/>
            <person name="Scarpelli C."/>
            <person name="Schiex T."/>
            <person name="Segurens B."/>
            <person name="Severin A.J."/>
            <person name="Sherrier D.J."/>
            <person name="Shi R."/>
            <person name="Sims S."/>
            <person name="Singer S.R."/>
            <person name="Sinharoy S."/>
            <person name="Sterck L."/>
            <person name="Viollet A."/>
            <person name="Wang B.B."/>
            <person name="Wang K."/>
            <person name="Wang M."/>
            <person name="Wang X."/>
            <person name="Warfsmann J."/>
            <person name="Weissenbach J."/>
            <person name="White D.D."/>
            <person name="White J.D."/>
            <person name="Wiley G.B."/>
            <person name="Wincker P."/>
            <person name="Xing Y."/>
            <person name="Yang L."/>
            <person name="Yao Z."/>
            <person name="Ying F."/>
            <person name="Zhai J."/>
            <person name="Zhou L."/>
            <person name="Zuber A."/>
            <person name="Denarie J."/>
            <person name="Dixon R.A."/>
            <person name="May G.D."/>
            <person name="Schwartz D.C."/>
            <person name="Rogers J."/>
            <person name="Quetier F."/>
            <person name="Town C.D."/>
            <person name="Roe B.A."/>
        </authorList>
    </citation>
    <scope>NUCLEOTIDE SEQUENCE [LARGE SCALE GENOMIC DNA]</scope>
    <source>
        <strain evidence="2">A17</strain>
        <strain evidence="4 5">cv. Jemalong A17</strain>
    </source>
</reference>
<sequence>MKRRSKKPKIELPDCILSIIFSKLGLKDLVKTSALSKRWLQEWRLRMDLNFDLQNMFELRYNTVQELPKSLPLLQGFQSEFAKRLDQFMLHYQDDMISSIRVNFPLGDEYRSVIGRLISQGIAKGAKSIELLLSYETNDRDFVVEIEPYKFSMTLLSHTDSLTNLHLQKCCLVAPMDFSAVSLPTARVPPSQSNPLLQDVAVRQQWCAWLFSRRHHLLAVGVGCPPRWFCFTSFLLFGLFVRVGTSQISVCFGAVEFPLGYRLCTRHHLFQPLCVLCSVGRCLFFARAAELTVFSDPVAPTPPSIWVLFVVFVLFGLESGRCSKGFGA</sequence>
<dbReference type="EMBL" id="CM001223">
    <property type="protein sequence ID" value="KEH23798.1"/>
    <property type="molecule type" value="Genomic_DNA"/>
</dbReference>
<dbReference type="Pfam" id="PF00646">
    <property type="entry name" value="F-box"/>
    <property type="match status" value="1"/>
</dbReference>
<proteinExistence type="predicted"/>
<accession>A0A072U3R8</accession>
<name>A0A072U3R8_MEDTR</name>
<dbReference type="InterPro" id="IPR001810">
    <property type="entry name" value="F-box_dom"/>
</dbReference>
<dbReference type="PANTHER" id="PTHR34145">
    <property type="entry name" value="OS02G0105600 PROTEIN"/>
    <property type="match status" value="1"/>
</dbReference>
<dbReference type="EMBL" id="PSQE01000007">
    <property type="protein sequence ID" value="RHN48101.1"/>
    <property type="molecule type" value="Genomic_DNA"/>
</dbReference>
<dbReference type="InterPro" id="IPR053772">
    <property type="entry name" value="At1g61320/At1g61330-like"/>
</dbReference>
<feature type="domain" description="F-box" evidence="1">
    <location>
        <begin position="11"/>
        <end position="41"/>
    </location>
</feature>
<dbReference type="InterPro" id="IPR036047">
    <property type="entry name" value="F-box-like_dom_sf"/>
</dbReference>
<evidence type="ECO:0000259" key="1">
    <source>
        <dbReference type="Pfam" id="PF00646"/>
    </source>
</evidence>
<keyword evidence="5" id="KW-1185">Reference proteome</keyword>